<accession>A0A5C6CLJ5</accession>
<dbReference type="OrthoDB" id="278894at2"/>
<protein>
    <submittedName>
        <fullName evidence="2">Uncharacterized protein</fullName>
    </submittedName>
</protein>
<reference evidence="2 3" key="1">
    <citation type="submission" date="2019-02" db="EMBL/GenBank/DDBJ databases">
        <title>Deep-cultivation of Planctomycetes and their phenomic and genomic characterization uncovers novel biology.</title>
        <authorList>
            <person name="Wiegand S."/>
            <person name="Jogler M."/>
            <person name="Boedeker C."/>
            <person name="Pinto D."/>
            <person name="Vollmers J."/>
            <person name="Rivas-Marin E."/>
            <person name="Kohn T."/>
            <person name="Peeters S.H."/>
            <person name="Heuer A."/>
            <person name="Rast P."/>
            <person name="Oberbeckmann S."/>
            <person name="Bunk B."/>
            <person name="Jeske O."/>
            <person name="Meyerdierks A."/>
            <person name="Storesund J.E."/>
            <person name="Kallscheuer N."/>
            <person name="Luecker S."/>
            <person name="Lage O.M."/>
            <person name="Pohl T."/>
            <person name="Merkel B.J."/>
            <person name="Hornburger P."/>
            <person name="Mueller R.-W."/>
            <person name="Bruemmer F."/>
            <person name="Labrenz M."/>
            <person name="Spormann A.M."/>
            <person name="Op Den Camp H."/>
            <person name="Overmann J."/>
            <person name="Amann R."/>
            <person name="Jetten M.S.M."/>
            <person name="Mascher T."/>
            <person name="Medema M.H."/>
            <person name="Devos D.P."/>
            <person name="Kaster A.-K."/>
            <person name="Ovreas L."/>
            <person name="Rohde M."/>
            <person name="Galperin M.Y."/>
            <person name="Jogler C."/>
        </authorList>
    </citation>
    <scope>NUCLEOTIDE SEQUENCE [LARGE SCALE GENOMIC DNA]</scope>
    <source>
        <strain evidence="2 3">Pla52o</strain>
    </source>
</reference>
<sequence>MIEKLYLNAVGCGVLITLLYVLWKTNARRWSRLARAYRAHDKLQCTASECCPTRSMQTVILVGGDIGWNSYKGIATVGVTAEGILLRLMPPFHVFHPPLLIPFRDSHIEPKRWYLIGKTAQFTLSQVSDVQIIVHDELLQWIESQATQLAVTSP</sequence>
<proteinExistence type="predicted"/>
<keyword evidence="3" id="KW-1185">Reference proteome</keyword>
<gene>
    <name evidence="2" type="ORF">Pla52o_15100</name>
</gene>
<comment type="caution">
    <text evidence="2">The sequence shown here is derived from an EMBL/GenBank/DDBJ whole genome shotgun (WGS) entry which is preliminary data.</text>
</comment>
<evidence type="ECO:0000256" key="1">
    <source>
        <dbReference type="SAM" id="Phobius"/>
    </source>
</evidence>
<feature type="transmembrane region" description="Helical" evidence="1">
    <location>
        <begin position="6"/>
        <end position="23"/>
    </location>
</feature>
<organism evidence="2 3">
    <name type="scientific">Novipirellula galeiformis</name>
    <dbReference type="NCBI Taxonomy" id="2528004"/>
    <lineage>
        <taxon>Bacteria</taxon>
        <taxon>Pseudomonadati</taxon>
        <taxon>Planctomycetota</taxon>
        <taxon>Planctomycetia</taxon>
        <taxon>Pirellulales</taxon>
        <taxon>Pirellulaceae</taxon>
        <taxon>Novipirellula</taxon>
    </lineage>
</organism>
<evidence type="ECO:0000313" key="3">
    <source>
        <dbReference type="Proteomes" id="UP000316304"/>
    </source>
</evidence>
<keyword evidence="1" id="KW-1133">Transmembrane helix</keyword>
<dbReference type="AlphaFoldDB" id="A0A5C6CLJ5"/>
<name>A0A5C6CLJ5_9BACT</name>
<dbReference type="EMBL" id="SJPT01000002">
    <property type="protein sequence ID" value="TWU25212.1"/>
    <property type="molecule type" value="Genomic_DNA"/>
</dbReference>
<dbReference type="Proteomes" id="UP000316304">
    <property type="component" value="Unassembled WGS sequence"/>
</dbReference>
<keyword evidence="1" id="KW-0472">Membrane</keyword>
<keyword evidence="1" id="KW-0812">Transmembrane</keyword>
<dbReference type="RefSeq" id="WP_146593878.1">
    <property type="nucleotide sequence ID" value="NZ_SJPT01000002.1"/>
</dbReference>
<evidence type="ECO:0000313" key="2">
    <source>
        <dbReference type="EMBL" id="TWU25212.1"/>
    </source>
</evidence>